<evidence type="ECO:0000256" key="9">
    <source>
        <dbReference type="ARBA" id="ARBA00044502"/>
    </source>
</evidence>
<dbReference type="CDD" id="cd21175">
    <property type="entry name" value="LPMO_AA9"/>
    <property type="match status" value="1"/>
</dbReference>
<keyword evidence="8" id="KW-0624">Polysaccharide degradation</keyword>
<evidence type="ECO:0000256" key="7">
    <source>
        <dbReference type="ARBA" id="ARBA00023277"/>
    </source>
</evidence>
<gene>
    <name evidence="15" type="ORF">SUNI508_10840</name>
</gene>
<dbReference type="Pfam" id="PF03443">
    <property type="entry name" value="AA9"/>
    <property type="match status" value="1"/>
</dbReference>
<feature type="region of interest" description="Disordered" evidence="12">
    <location>
        <begin position="301"/>
        <end position="341"/>
    </location>
</feature>
<sequence>MPSKSPVLLALAAGASLVSAHGYVDQITVGGTVYAGYPASSAPYENPAVERIAWSETATDNGYVAPDAYATSDIICHRGSSNAALTATIAAGGTIDLHWNTWPDSHHGPVINYLASCGDDCTTVDKTTLEFFKFAESGLITGSSSGGTWATDELISNNYTQTITIPSSLAAGNYVLRHEIIALHSAGSVDGAQNYPQCFNLEVTGSGSDLPTGTLGEALYTETDAGIEINIYTSLASYDIPGPTLATFDGSAAAATTAAAAASSTVAAEATSASSISAAAVTSAAATTSAATTAAATTTKAATSSAAAVTTSTSSSAAPAKTSASSCKKRRHARDVKKSEN</sequence>
<evidence type="ECO:0000313" key="16">
    <source>
        <dbReference type="Proteomes" id="UP001408356"/>
    </source>
</evidence>
<comment type="catalytic activity">
    <reaction evidence="10">
        <text>[(1-&gt;4)-beta-D-glucosyl]n+m + reduced acceptor + O2 = 4-dehydro-beta-D-glucosyl-[(1-&gt;4)-beta-D-glucosyl]n-1 + [(1-&gt;4)-beta-D-glucosyl]m + acceptor + H2O.</text>
        <dbReference type="EC" id="1.14.99.56"/>
    </reaction>
</comment>
<feature type="domain" description="Auxiliary Activity family 9 catalytic" evidence="14">
    <location>
        <begin position="21"/>
        <end position="236"/>
    </location>
</feature>
<evidence type="ECO:0000256" key="3">
    <source>
        <dbReference type="ARBA" id="ARBA00022525"/>
    </source>
</evidence>
<keyword evidence="16" id="KW-1185">Reference proteome</keyword>
<evidence type="ECO:0000313" key="15">
    <source>
        <dbReference type="EMBL" id="KAK9414897.1"/>
    </source>
</evidence>
<keyword evidence="5" id="KW-0136">Cellulose degradation</keyword>
<keyword evidence="6" id="KW-1015">Disulfide bond</keyword>
<evidence type="ECO:0000256" key="4">
    <source>
        <dbReference type="ARBA" id="ARBA00022729"/>
    </source>
</evidence>
<evidence type="ECO:0000259" key="14">
    <source>
        <dbReference type="Pfam" id="PF03443"/>
    </source>
</evidence>
<evidence type="ECO:0000256" key="2">
    <source>
        <dbReference type="ARBA" id="ARBA00004613"/>
    </source>
</evidence>
<dbReference type="Proteomes" id="UP001408356">
    <property type="component" value="Unassembled WGS sequence"/>
</dbReference>
<accession>A0ABR2UK44</accession>
<evidence type="ECO:0000256" key="10">
    <source>
        <dbReference type="ARBA" id="ARBA00045077"/>
    </source>
</evidence>
<comment type="subcellular location">
    <subcellularLocation>
        <location evidence="2">Secreted</location>
    </subcellularLocation>
</comment>
<proteinExistence type="inferred from homology"/>
<comment type="cofactor">
    <cofactor evidence="1">
        <name>Cu(2+)</name>
        <dbReference type="ChEBI" id="CHEBI:29036"/>
    </cofactor>
</comment>
<reference evidence="15 16" key="1">
    <citation type="journal article" date="2024" name="J. Plant Pathol.">
        <title>Sequence and assembly of the genome of Seiridium unicorne, isolate CBS 538.82, causal agent of cypress canker disease.</title>
        <authorList>
            <person name="Scali E."/>
            <person name="Rocca G.D."/>
            <person name="Danti R."/>
            <person name="Garbelotto M."/>
            <person name="Barberini S."/>
            <person name="Baroncelli R."/>
            <person name="Emiliani G."/>
        </authorList>
    </citation>
    <scope>NUCLEOTIDE SEQUENCE [LARGE SCALE GENOMIC DNA]</scope>
    <source>
        <strain evidence="15 16">BM-138-508</strain>
    </source>
</reference>
<keyword evidence="3" id="KW-0964">Secreted</keyword>
<dbReference type="PANTHER" id="PTHR33353:SF34">
    <property type="entry name" value="ENDO-BETA-1,4-GLUCANASE D"/>
    <property type="match status" value="1"/>
</dbReference>
<name>A0ABR2UK44_9PEZI</name>
<comment type="similarity">
    <text evidence="9">Belongs to the polysaccharide monooxygenase AA9 family.</text>
</comment>
<evidence type="ECO:0000256" key="11">
    <source>
        <dbReference type="ARBA" id="ARBA00047174"/>
    </source>
</evidence>
<feature type="signal peptide" evidence="13">
    <location>
        <begin position="1"/>
        <end position="20"/>
    </location>
</feature>
<dbReference type="Gene3D" id="2.70.50.70">
    <property type="match status" value="1"/>
</dbReference>
<dbReference type="EMBL" id="JARVKF010000421">
    <property type="protein sequence ID" value="KAK9414897.1"/>
    <property type="molecule type" value="Genomic_DNA"/>
</dbReference>
<organism evidence="15 16">
    <name type="scientific">Seiridium unicorne</name>
    <dbReference type="NCBI Taxonomy" id="138068"/>
    <lineage>
        <taxon>Eukaryota</taxon>
        <taxon>Fungi</taxon>
        <taxon>Dikarya</taxon>
        <taxon>Ascomycota</taxon>
        <taxon>Pezizomycotina</taxon>
        <taxon>Sordariomycetes</taxon>
        <taxon>Xylariomycetidae</taxon>
        <taxon>Amphisphaeriales</taxon>
        <taxon>Sporocadaceae</taxon>
        <taxon>Seiridium</taxon>
    </lineage>
</organism>
<feature type="compositionally biased region" description="Low complexity" evidence="12">
    <location>
        <begin position="301"/>
        <end position="326"/>
    </location>
</feature>
<dbReference type="EC" id="1.14.99.56" evidence="11"/>
<keyword evidence="4 13" id="KW-0732">Signal</keyword>
<dbReference type="InterPro" id="IPR005103">
    <property type="entry name" value="AA9_LPMO"/>
</dbReference>
<evidence type="ECO:0000256" key="13">
    <source>
        <dbReference type="SAM" id="SignalP"/>
    </source>
</evidence>
<keyword evidence="7" id="KW-0119">Carbohydrate metabolism</keyword>
<evidence type="ECO:0000256" key="1">
    <source>
        <dbReference type="ARBA" id="ARBA00001973"/>
    </source>
</evidence>
<feature type="chain" id="PRO_5046227472" description="lytic cellulose monooxygenase (C4-dehydrogenating)" evidence="13">
    <location>
        <begin position="21"/>
        <end position="341"/>
    </location>
</feature>
<dbReference type="InterPro" id="IPR049892">
    <property type="entry name" value="AA9"/>
</dbReference>
<comment type="caution">
    <text evidence="15">The sequence shown here is derived from an EMBL/GenBank/DDBJ whole genome shotgun (WGS) entry which is preliminary data.</text>
</comment>
<protein>
    <recommendedName>
        <fullName evidence="11">lytic cellulose monooxygenase (C4-dehydrogenating)</fullName>
        <ecNumber evidence="11">1.14.99.56</ecNumber>
    </recommendedName>
</protein>
<evidence type="ECO:0000256" key="5">
    <source>
        <dbReference type="ARBA" id="ARBA00023001"/>
    </source>
</evidence>
<dbReference type="PANTHER" id="PTHR33353">
    <property type="entry name" value="PUTATIVE (AFU_ORTHOLOGUE AFUA_1G12560)-RELATED"/>
    <property type="match status" value="1"/>
</dbReference>
<evidence type="ECO:0000256" key="6">
    <source>
        <dbReference type="ARBA" id="ARBA00023157"/>
    </source>
</evidence>
<evidence type="ECO:0000256" key="8">
    <source>
        <dbReference type="ARBA" id="ARBA00023326"/>
    </source>
</evidence>
<evidence type="ECO:0000256" key="12">
    <source>
        <dbReference type="SAM" id="MobiDB-lite"/>
    </source>
</evidence>